<evidence type="ECO:0000313" key="5">
    <source>
        <dbReference type="EMBL" id="ACP54828.1"/>
    </source>
</evidence>
<protein>
    <submittedName>
        <fullName evidence="5">Mandelate racemase/muconate lactonizing protein</fullName>
    </submittedName>
</protein>
<dbReference type="InterPro" id="IPR018110">
    <property type="entry name" value="Mandel_Rmase/mucon_lact_enz_CS"/>
</dbReference>
<dbReference type="SFLD" id="SFLDG00180">
    <property type="entry name" value="muconate_cycloisomerase"/>
    <property type="match status" value="1"/>
</dbReference>
<dbReference type="Pfam" id="PF13378">
    <property type="entry name" value="MR_MLE_C"/>
    <property type="match status" value="1"/>
</dbReference>
<dbReference type="InterPro" id="IPR013341">
    <property type="entry name" value="Mandelate_racemase_N_dom"/>
</dbReference>
<dbReference type="SFLD" id="SFLDS00001">
    <property type="entry name" value="Enolase"/>
    <property type="match status" value="1"/>
</dbReference>
<proteinExistence type="inferred from homology"/>
<dbReference type="InterPro" id="IPR036849">
    <property type="entry name" value="Enolase-like_C_sf"/>
</dbReference>
<dbReference type="Pfam" id="PF02746">
    <property type="entry name" value="MR_MLE_N"/>
    <property type="match status" value="1"/>
</dbReference>
<comment type="similarity">
    <text evidence="1">Belongs to the mandelate racemase/muconate lactonizing enzyme family.</text>
</comment>
<dbReference type="InterPro" id="IPR013342">
    <property type="entry name" value="Mandelate_racemase_C"/>
</dbReference>
<evidence type="ECO:0000313" key="6">
    <source>
        <dbReference type="Proteomes" id="UP000002307"/>
    </source>
</evidence>
<dbReference type="GO" id="GO:0046872">
    <property type="term" value="F:metal ion binding"/>
    <property type="evidence" value="ECO:0007669"/>
    <property type="project" value="UniProtKB-KW"/>
</dbReference>
<evidence type="ECO:0000256" key="1">
    <source>
        <dbReference type="ARBA" id="ARBA00008031"/>
    </source>
</evidence>
<evidence type="ECO:0000259" key="4">
    <source>
        <dbReference type="SMART" id="SM00922"/>
    </source>
</evidence>
<gene>
    <name evidence="5" type="ordered locus">M1627_0893</name>
</gene>
<dbReference type="PANTHER" id="PTHR48073">
    <property type="entry name" value="O-SUCCINYLBENZOATE SYNTHASE-RELATED"/>
    <property type="match status" value="1"/>
</dbReference>
<dbReference type="AlphaFoldDB" id="C3N4A3"/>
<evidence type="ECO:0000256" key="3">
    <source>
        <dbReference type="ARBA" id="ARBA00023235"/>
    </source>
</evidence>
<dbReference type="Gene3D" id="3.30.390.10">
    <property type="entry name" value="Enolase-like, N-terminal domain"/>
    <property type="match status" value="1"/>
</dbReference>
<dbReference type="Proteomes" id="UP000002307">
    <property type="component" value="Chromosome"/>
</dbReference>
<dbReference type="EMBL" id="CP001401">
    <property type="protein sequence ID" value="ACP54828.1"/>
    <property type="molecule type" value="Genomic_DNA"/>
</dbReference>
<name>C3N4A3_SACI3</name>
<keyword evidence="2" id="KW-0479">Metal-binding</keyword>
<evidence type="ECO:0000256" key="2">
    <source>
        <dbReference type="ARBA" id="ARBA00022723"/>
    </source>
</evidence>
<dbReference type="RefSeq" id="WP_012718640.1">
    <property type="nucleotide sequence ID" value="NC_012632.1"/>
</dbReference>
<feature type="domain" description="Mandelate racemase/muconate lactonizing enzyme C-terminal" evidence="4">
    <location>
        <begin position="143"/>
        <end position="239"/>
    </location>
</feature>
<dbReference type="GO" id="GO:0016854">
    <property type="term" value="F:racemase and epimerase activity"/>
    <property type="evidence" value="ECO:0007669"/>
    <property type="project" value="UniProtKB-ARBA"/>
</dbReference>
<sequence>MKIVDIKAVHVNLPLRTNYKSWTGEHKTQPSIVTIIDTDEGFSGISSIEPDRPNYSEQSWHEILSTINIDIKGILIGMDPLDLSRINSLMEKLLYGRYMSKAAIDIALNDLKAKYLGVPLYKLIGGAAIEKIDIIGWIGLEGVEETIKDSLYFIENGFKTLKIKIGKNIEDEVKRIKNLRDVIGYNVKLRLDANQALTPKSALKLAKEIYKYEIELLEQPVSRDDIEGMRYVNIYSDIPVMADESVVTPRDLILIAEKRAASIVKLKAMRSGGVSKTKFMFELCKTLNIECIIGHGFSTTVGALAEAHIAFTIPSIQRACEFVGPLKLIKDISKKSIVQLLQKGYVTVNEISKLGNGLGINKDELIFDNDTLFQK</sequence>
<keyword evidence="3" id="KW-0413">Isomerase</keyword>
<dbReference type="GO" id="GO:0009063">
    <property type="term" value="P:amino acid catabolic process"/>
    <property type="evidence" value="ECO:0007669"/>
    <property type="project" value="InterPro"/>
</dbReference>
<accession>C3N4A3</accession>
<dbReference type="SUPFAM" id="SSF54826">
    <property type="entry name" value="Enolase N-terminal domain-like"/>
    <property type="match status" value="1"/>
</dbReference>
<dbReference type="HOGENOM" id="CLU_030273_4_0_2"/>
<dbReference type="Gene3D" id="3.20.20.120">
    <property type="entry name" value="Enolase-like C-terminal domain"/>
    <property type="match status" value="1"/>
</dbReference>
<dbReference type="InterPro" id="IPR029065">
    <property type="entry name" value="Enolase_C-like"/>
</dbReference>
<dbReference type="PROSITE" id="PS00909">
    <property type="entry name" value="MR_MLE_2"/>
    <property type="match status" value="1"/>
</dbReference>
<dbReference type="SUPFAM" id="SSF51604">
    <property type="entry name" value="Enolase C-terminal domain-like"/>
    <property type="match status" value="1"/>
</dbReference>
<dbReference type="SMART" id="SM00922">
    <property type="entry name" value="MR_MLE"/>
    <property type="match status" value="1"/>
</dbReference>
<dbReference type="InterPro" id="IPR029017">
    <property type="entry name" value="Enolase-like_N"/>
</dbReference>
<dbReference type="GeneID" id="7814745"/>
<dbReference type="KEGG" id="sim:M1627_0893"/>
<dbReference type="PANTHER" id="PTHR48073:SF2">
    <property type="entry name" value="O-SUCCINYLBENZOATE SYNTHASE"/>
    <property type="match status" value="1"/>
</dbReference>
<organism evidence="5 6">
    <name type="scientific">Saccharolobus islandicus (strain M.16.27)</name>
    <name type="common">Sulfolobus islandicus</name>
    <dbReference type="NCBI Taxonomy" id="427318"/>
    <lineage>
        <taxon>Archaea</taxon>
        <taxon>Thermoproteota</taxon>
        <taxon>Thermoprotei</taxon>
        <taxon>Sulfolobales</taxon>
        <taxon>Sulfolobaceae</taxon>
        <taxon>Saccharolobus</taxon>
    </lineage>
</organism>
<reference evidence="5 6" key="1">
    <citation type="journal article" date="2009" name="Proc. Natl. Acad. Sci. U.S.A.">
        <title>Biogeography of the Sulfolobus islandicus pan-genome.</title>
        <authorList>
            <person name="Reno M.L."/>
            <person name="Held N.L."/>
            <person name="Fields C.J."/>
            <person name="Burke P.V."/>
            <person name="Whitaker R.J."/>
        </authorList>
    </citation>
    <scope>NUCLEOTIDE SEQUENCE [LARGE SCALE GENOMIC DNA]</scope>
    <source>
        <strain evidence="5 6">M.16.27</strain>
    </source>
</reference>